<dbReference type="Proteomes" id="UP001163823">
    <property type="component" value="Chromosome 11"/>
</dbReference>
<evidence type="ECO:0000313" key="2">
    <source>
        <dbReference type="Proteomes" id="UP001163823"/>
    </source>
</evidence>
<name>A0AAD7L2H6_QUISA</name>
<proteinExistence type="predicted"/>
<dbReference type="EMBL" id="JARAOO010000011">
    <property type="protein sequence ID" value="KAJ7950182.1"/>
    <property type="molecule type" value="Genomic_DNA"/>
</dbReference>
<sequence length="82" mass="9529">MQSKSLDVVRLRVEAIISVNVESRSSPTKARSGKSSLLKWLRFKELLLQLISMIHKQIHFLGPELLLDMNILWFWVSIKDIP</sequence>
<comment type="caution">
    <text evidence="1">The sequence shown here is derived from an EMBL/GenBank/DDBJ whole genome shotgun (WGS) entry which is preliminary data.</text>
</comment>
<gene>
    <name evidence="1" type="ORF">O6P43_026405</name>
</gene>
<dbReference type="AlphaFoldDB" id="A0AAD7L2H6"/>
<dbReference type="KEGG" id="qsa:O6P43_026405"/>
<keyword evidence="2" id="KW-1185">Reference proteome</keyword>
<protein>
    <submittedName>
        <fullName evidence="1">Uncharacterized protein</fullName>
    </submittedName>
</protein>
<reference evidence="1" key="1">
    <citation type="journal article" date="2023" name="Science">
        <title>Elucidation of the pathway for biosynthesis of saponin adjuvants from the soapbark tree.</title>
        <authorList>
            <person name="Reed J."/>
            <person name="Orme A."/>
            <person name="El-Demerdash A."/>
            <person name="Owen C."/>
            <person name="Martin L.B.B."/>
            <person name="Misra R.C."/>
            <person name="Kikuchi S."/>
            <person name="Rejzek M."/>
            <person name="Martin A.C."/>
            <person name="Harkess A."/>
            <person name="Leebens-Mack J."/>
            <person name="Louveau T."/>
            <person name="Stephenson M.J."/>
            <person name="Osbourn A."/>
        </authorList>
    </citation>
    <scope>NUCLEOTIDE SEQUENCE</scope>
    <source>
        <strain evidence="1">S10</strain>
    </source>
</reference>
<organism evidence="1 2">
    <name type="scientific">Quillaja saponaria</name>
    <name type="common">Soap bark tree</name>
    <dbReference type="NCBI Taxonomy" id="32244"/>
    <lineage>
        <taxon>Eukaryota</taxon>
        <taxon>Viridiplantae</taxon>
        <taxon>Streptophyta</taxon>
        <taxon>Embryophyta</taxon>
        <taxon>Tracheophyta</taxon>
        <taxon>Spermatophyta</taxon>
        <taxon>Magnoliopsida</taxon>
        <taxon>eudicotyledons</taxon>
        <taxon>Gunneridae</taxon>
        <taxon>Pentapetalae</taxon>
        <taxon>rosids</taxon>
        <taxon>fabids</taxon>
        <taxon>Fabales</taxon>
        <taxon>Quillajaceae</taxon>
        <taxon>Quillaja</taxon>
    </lineage>
</organism>
<accession>A0AAD7L2H6</accession>
<evidence type="ECO:0000313" key="1">
    <source>
        <dbReference type="EMBL" id="KAJ7950182.1"/>
    </source>
</evidence>